<sequence length="586" mass="67672">MRRIVYVFSFIVFALPAWAQSPFAPLNSDYYHLIDRIEIRRNRWAEGFHSTIKPYSRQSIIQLTDSLAQSGDRPLSDTDYFNYNYLRDDSWEWVPSPADTLALDPFTKHLLPPPSPGDSRRPFLKHFYRKKADFYNFQNADVDLHVNPVFYFGMGNEQVTGLSDTEPKRDGQPFVNTRGLEVRGSISRRLGFYTFFADNQAIFPRYVDDYARLYRRPDQGVGFAPGEGLAKQYRTTGADFLTARGYITFNALKVINIQFGHDRNFIGNGFRSMLLSDNSAPYMFLKFSTRIGRNIQYTNLFTQLQNTERPVAADSLIPQKFAAMHHLSINITPNINVGVFEAEVFSRDRLDLSYLNPIILYRYVESYRGSADNALIGIDFKANFLSHFQFYSQFILDEFLIDSLRKGQGSVTNKFALQAGLKYIDALTIPNLDLQAELNLARPYTYSHKTGQTSYTHYNQPLAHPLGANFIEGIGVVRYQNKKLFINGTFGIMKFGTDPPNRNYGGNVMKDYRQAFRQEGNFIGQGRTTMVTYADARVSYMFRHNVFVEGRYLYRFQDSQFNENDYVNRVASLALRWNFGYRSPVF</sequence>
<dbReference type="RefSeq" id="WP_119666220.1">
    <property type="nucleotide sequence ID" value="NZ_QXED01000001.1"/>
</dbReference>
<organism evidence="2 3">
    <name type="scientific">Fibrisoma montanum</name>
    <dbReference type="NCBI Taxonomy" id="2305895"/>
    <lineage>
        <taxon>Bacteria</taxon>
        <taxon>Pseudomonadati</taxon>
        <taxon>Bacteroidota</taxon>
        <taxon>Cytophagia</taxon>
        <taxon>Cytophagales</taxon>
        <taxon>Spirosomataceae</taxon>
        <taxon>Fibrisoma</taxon>
    </lineage>
</organism>
<evidence type="ECO:0008006" key="4">
    <source>
        <dbReference type="Google" id="ProtNLM"/>
    </source>
</evidence>
<feature type="chain" id="PRO_5019141290" description="Capsule assembly Wzi family protein" evidence="1">
    <location>
        <begin position="20"/>
        <end position="586"/>
    </location>
</feature>
<proteinExistence type="predicted"/>
<dbReference type="Proteomes" id="UP000283523">
    <property type="component" value="Unassembled WGS sequence"/>
</dbReference>
<dbReference type="OrthoDB" id="9808260at2"/>
<feature type="signal peptide" evidence="1">
    <location>
        <begin position="1"/>
        <end position="19"/>
    </location>
</feature>
<accession>A0A418MIX2</accession>
<reference evidence="2 3" key="1">
    <citation type="submission" date="2018-08" db="EMBL/GenBank/DDBJ databases">
        <title>Fibrisoma montanum sp. nov., isolated from Danxia mountain soil.</title>
        <authorList>
            <person name="Huang Y."/>
        </authorList>
    </citation>
    <scope>NUCLEOTIDE SEQUENCE [LARGE SCALE GENOMIC DNA]</scope>
    <source>
        <strain evidence="2 3">HYT19</strain>
    </source>
</reference>
<dbReference type="Gene3D" id="2.40.160.130">
    <property type="entry name" value="Capsule assembly protein Wzi"/>
    <property type="match status" value="1"/>
</dbReference>
<gene>
    <name evidence="2" type="ORF">DYU11_03390</name>
</gene>
<protein>
    <recommendedName>
        <fullName evidence="4">Capsule assembly Wzi family protein</fullName>
    </recommendedName>
</protein>
<keyword evidence="1" id="KW-0732">Signal</keyword>
<comment type="caution">
    <text evidence="2">The sequence shown here is derived from an EMBL/GenBank/DDBJ whole genome shotgun (WGS) entry which is preliminary data.</text>
</comment>
<keyword evidence="3" id="KW-1185">Reference proteome</keyword>
<dbReference type="AlphaFoldDB" id="A0A418MIX2"/>
<evidence type="ECO:0000313" key="3">
    <source>
        <dbReference type="Proteomes" id="UP000283523"/>
    </source>
</evidence>
<dbReference type="InterPro" id="IPR038636">
    <property type="entry name" value="Wzi_sf"/>
</dbReference>
<name>A0A418MIX2_9BACT</name>
<dbReference type="EMBL" id="QXED01000001">
    <property type="protein sequence ID" value="RIV27369.1"/>
    <property type="molecule type" value="Genomic_DNA"/>
</dbReference>
<evidence type="ECO:0000256" key="1">
    <source>
        <dbReference type="SAM" id="SignalP"/>
    </source>
</evidence>
<evidence type="ECO:0000313" key="2">
    <source>
        <dbReference type="EMBL" id="RIV27369.1"/>
    </source>
</evidence>